<dbReference type="Gene3D" id="3.30.420.40">
    <property type="match status" value="2"/>
</dbReference>
<gene>
    <name evidence="3" type="ORF">TrCOL_g7304</name>
</gene>
<dbReference type="AlphaFoldDB" id="A0A9W7FXU2"/>
<dbReference type="EMBL" id="BRYA01000536">
    <property type="protein sequence ID" value="GMI21838.1"/>
    <property type="molecule type" value="Genomic_DNA"/>
</dbReference>
<comment type="caution">
    <text evidence="3">The sequence shown here is derived from an EMBL/GenBank/DDBJ whole genome shotgun (WGS) entry which is preliminary data.</text>
</comment>
<proteinExistence type="predicted"/>
<dbReference type="PROSITE" id="PS00329">
    <property type="entry name" value="HSP70_2"/>
    <property type="match status" value="1"/>
</dbReference>
<dbReference type="GO" id="GO:0140662">
    <property type="term" value="F:ATP-dependent protein folding chaperone"/>
    <property type="evidence" value="ECO:0007669"/>
    <property type="project" value="InterPro"/>
</dbReference>
<dbReference type="OrthoDB" id="2401965at2759"/>
<evidence type="ECO:0000256" key="2">
    <source>
        <dbReference type="ARBA" id="ARBA00022840"/>
    </source>
</evidence>
<dbReference type="SUPFAM" id="SSF53067">
    <property type="entry name" value="Actin-like ATPase domain"/>
    <property type="match status" value="2"/>
</dbReference>
<evidence type="ECO:0000256" key="1">
    <source>
        <dbReference type="ARBA" id="ARBA00022741"/>
    </source>
</evidence>
<evidence type="ECO:0000313" key="3">
    <source>
        <dbReference type="EMBL" id="GMI21838.1"/>
    </source>
</evidence>
<dbReference type="PANTHER" id="PTHR19375">
    <property type="entry name" value="HEAT SHOCK PROTEIN 70KDA"/>
    <property type="match status" value="1"/>
</dbReference>
<sequence length="434" mass="46188">MEDARNNPIRLHRIETPAPAQASYITSPLPSTILPTTISTCVVRHLLSQHPSLPSVKGCVVGVPAYFNEVQKSETESCVKAAFSDSGVGDAVRVKVITEPEAASLAYSVASRGRKEEVGPSSSPTEENILVFDLGGGTFDVTVVNVGYKSSGVVAGVEILATGGDRYLGGDDFDKLLASYLWEKYGGDGWNEWENFAREAKIKLSSSNKVERMVGLPVAGRGLEDFGEGDGGEILPGSTRVSVTRSELNKCLEPLLPRLINPVREACILGDICLLGDASPFTKEKLFGGKEGGRKAARMRDTEIQSYKSAKQKVVDTTGIPLSSLKDAPGRRSLSRVILVGGSTRVPLISSLLTTLTGVTPTVLKEVPPVHAVAMGCAIQGGILDGVFEDEEDEEGGFGVMTNMQAALLRALVEKERVLKERRERGEDGVGGGS</sequence>
<accession>A0A9W7FXU2</accession>
<reference evidence="4" key="1">
    <citation type="journal article" date="2023" name="Commun. Biol.">
        <title>Genome analysis of Parmales, the sister group of diatoms, reveals the evolutionary specialization of diatoms from phago-mixotrophs to photoautotrophs.</title>
        <authorList>
            <person name="Ban H."/>
            <person name="Sato S."/>
            <person name="Yoshikawa S."/>
            <person name="Yamada K."/>
            <person name="Nakamura Y."/>
            <person name="Ichinomiya M."/>
            <person name="Sato N."/>
            <person name="Blanc-Mathieu R."/>
            <person name="Endo H."/>
            <person name="Kuwata A."/>
            <person name="Ogata H."/>
        </authorList>
    </citation>
    <scope>NUCLEOTIDE SEQUENCE [LARGE SCALE GENOMIC DNA]</scope>
</reference>
<protein>
    <recommendedName>
        <fullName evidence="5">Heat shock protein 70</fullName>
    </recommendedName>
</protein>
<name>A0A9W7FXU2_9STRA</name>
<organism evidence="3 4">
    <name type="scientific">Triparma columacea</name>
    <dbReference type="NCBI Taxonomy" id="722753"/>
    <lineage>
        <taxon>Eukaryota</taxon>
        <taxon>Sar</taxon>
        <taxon>Stramenopiles</taxon>
        <taxon>Ochrophyta</taxon>
        <taxon>Bolidophyceae</taxon>
        <taxon>Parmales</taxon>
        <taxon>Triparmaceae</taxon>
        <taxon>Triparma</taxon>
    </lineage>
</organism>
<keyword evidence="4" id="KW-1185">Reference proteome</keyword>
<evidence type="ECO:0008006" key="5">
    <source>
        <dbReference type="Google" id="ProtNLM"/>
    </source>
</evidence>
<dbReference type="PROSITE" id="PS01036">
    <property type="entry name" value="HSP70_3"/>
    <property type="match status" value="1"/>
</dbReference>
<keyword evidence="1" id="KW-0547">Nucleotide-binding</keyword>
<dbReference type="Proteomes" id="UP001165065">
    <property type="component" value="Unassembled WGS sequence"/>
</dbReference>
<dbReference type="GO" id="GO:0005524">
    <property type="term" value="F:ATP binding"/>
    <property type="evidence" value="ECO:0007669"/>
    <property type="project" value="UniProtKB-KW"/>
</dbReference>
<evidence type="ECO:0000313" key="4">
    <source>
        <dbReference type="Proteomes" id="UP001165065"/>
    </source>
</evidence>
<dbReference type="Pfam" id="PF00012">
    <property type="entry name" value="HSP70"/>
    <property type="match status" value="2"/>
</dbReference>
<keyword evidence="2" id="KW-0067">ATP-binding</keyword>
<dbReference type="InterPro" id="IPR013126">
    <property type="entry name" value="Hsp_70_fam"/>
</dbReference>
<dbReference type="InterPro" id="IPR018181">
    <property type="entry name" value="Heat_shock_70_CS"/>
</dbReference>
<dbReference type="InterPro" id="IPR043129">
    <property type="entry name" value="ATPase_NBD"/>
</dbReference>